<dbReference type="SUPFAM" id="SSF55729">
    <property type="entry name" value="Acyl-CoA N-acyltransferases (Nat)"/>
    <property type="match status" value="1"/>
</dbReference>
<dbReference type="InterPro" id="IPR000182">
    <property type="entry name" value="GNAT_dom"/>
</dbReference>
<feature type="domain" description="N-acetyltransferase" evidence="1">
    <location>
        <begin position="7"/>
        <end position="152"/>
    </location>
</feature>
<dbReference type="Pfam" id="PF00583">
    <property type="entry name" value="Acetyltransf_1"/>
    <property type="match status" value="1"/>
</dbReference>
<organism evidence="2 3">
    <name type="scientific">Mesobacillus foraminis</name>
    <dbReference type="NCBI Taxonomy" id="279826"/>
    <lineage>
        <taxon>Bacteria</taxon>
        <taxon>Bacillati</taxon>
        <taxon>Bacillota</taxon>
        <taxon>Bacilli</taxon>
        <taxon>Bacillales</taxon>
        <taxon>Bacillaceae</taxon>
        <taxon>Mesobacillus</taxon>
    </lineage>
</organism>
<evidence type="ECO:0000313" key="3">
    <source>
        <dbReference type="Proteomes" id="UP000295689"/>
    </source>
</evidence>
<reference evidence="2 3" key="1">
    <citation type="journal article" date="2015" name="Stand. Genomic Sci.">
        <title>Genomic Encyclopedia of Bacterial and Archaeal Type Strains, Phase III: the genomes of soil and plant-associated and newly described type strains.</title>
        <authorList>
            <person name="Whitman W.B."/>
            <person name="Woyke T."/>
            <person name="Klenk H.P."/>
            <person name="Zhou Y."/>
            <person name="Lilburn T.G."/>
            <person name="Beck B.J."/>
            <person name="De Vos P."/>
            <person name="Vandamme P."/>
            <person name="Eisen J.A."/>
            <person name="Garrity G."/>
            <person name="Hugenholtz P."/>
            <person name="Kyrpides N.C."/>
        </authorList>
    </citation>
    <scope>NUCLEOTIDE SEQUENCE [LARGE SCALE GENOMIC DNA]</scope>
    <source>
        <strain evidence="2 3">CV53</strain>
    </source>
</reference>
<dbReference type="InterPro" id="IPR016181">
    <property type="entry name" value="Acyl_CoA_acyltransferase"/>
</dbReference>
<accession>A0A4R2BBC6</accession>
<dbReference type="GO" id="GO:0016747">
    <property type="term" value="F:acyltransferase activity, transferring groups other than amino-acyl groups"/>
    <property type="evidence" value="ECO:0007669"/>
    <property type="project" value="InterPro"/>
</dbReference>
<dbReference type="Gene3D" id="3.40.630.30">
    <property type="match status" value="1"/>
</dbReference>
<name>A0A4R2BBC6_9BACI</name>
<gene>
    <name evidence="2" type="ORF">EV146_108324</name>
</gene>
<comment type="caution">
    <text evidence="2">The sequence shown here is derived from an EMBL/GenBank/DDBJ whole genome shotgun (WGS) entry which is preliminary data.</text>
</comment>
<keyword evidence="3" id="KW-1185">Reference proteome</keyword>
<evidence type="ECO:0000313" key="2">
    <source>
        <dbReference type="EMBL" id="TCN24208.1"/>
    </source>
</evidence>
<dbReference type="CDD" id="cd04301">
    <property type="entry name" value="NAT_SF"/>
    <property type="match status" value="1"/>
</dbReference>
<dbReference type="Proteomes" id="UP000295689">
    <property type="component" value="Unassembled WGS sequence"/>
</dbReference>
<dbReference type="PROSITE" id="PS51186">
    <property type="entry name" value="GNAT"/>
    <property type="match status" value="1"/>
</dbReference>
<protein>
    <submittedName>
        <fullName evidence="2">Acetyltransferase (GNAT) family protein</fullName>
    </submittedName>
</protein>
<dbReference type="EMBL" id="SLVV01000008">
    <property type="protein sequence ID" value="TCN24208.1"/>
    <property type="molecule type" value="Genomic_DNA"/>
</dbReference>
<keyword evidence="2" id="KW-0808">Transferase</keyword>
<sequence>MVNQPEMRVISYSPKYGEQTVAMWRESKERAIGVKELHSFENHLHFLNHILPDEYQIELAMLGEEVAGMIAYNEKEIGQLYIHRNYQGMGIGQILLDRAKAQSSGRLTLYTFEVNKIAQRFYEKNGFHILGRGYENEENLPDIKYEWARDLEA</sequence>
<proteinExistence type="predicted"/>
<evidence type="ECO:0000259" key="1">
    <source>
        <dbReference type="PROSITE" id="PS51186"/>
    </source>
</evidence>
<dbReference type="AlphaFoldDB" id="A0A4R2BBC6"/>